<dbReference type="SUPFAM" id="SSF52980">
    <property type="entry name" value="Restriction endonuclease-like"/>
    <property type="match status" value="1"/>
</dbReference>
<dbReference type="InterPro" id="IPR012296">
    <property type="entry name" value="Nuclease_put_TT1808"/>
</dbReference>
<dbReference type="RefSeq" id="WP_073594537.1">
    <property type="nucleotide sequence ID" value="NZ_MRCE01000015.1"/>
</dbReference>
<proteinExistence type="predicted"/>
<dbReference type="InterPro" id="IPR008538">
    <property type="entry name" value="Uma2"/>
</dbReference>
<dbReference type="CDD" id="cd06260">
    <property type="entry name" value="DUF820-like"/>
    <property type="match status" value="1"/>
</dbReference>
<dbReference type="Proteomes" id="UP000185860">
    <property type="component" value="Unassembled WGS sequence"/>
</dbReference>
<gene>
    <name evidence="2" type="ORF">NIES2119_16195</name>
</gene>
<feature type="domain" description="Putative restriction endonuclease" evidence="1">
    <location>
        <begin position="12"/>
        <end position="203"/>
    </location>
</feature>
<dbReference type="Gene3D" id="3.90.1570.10">
    <property type="entry name" value="tt1808, chain A"/>
    <property type="match status" value="1"/>
</dbReference>
<organism evidence="2 3">
    <name type="scientific">[Phormidium ambiguum] IAM M-71</name>
    <dbReference type="NCBI Taxonomy" id="454136"/>
    <lineage>
        <taxon>Bacteria</taxon>
        <taxon>Bacillati</taxon>
        <taxon>Cyanobacteriota</taxon>
        <taxon>Cyanophyceae</taxon>
        <taxon>Oscillatoriophycideae</taxon>
        <taxon>Aerosakkonematales</taxon>
        <taxon>Aerosakkonemataceae</taxon>
        <taxon>Floridanema</taxon>
    </lineage>
</organism>
<dbReference type="STRING" id="454136.NIES2119_16195"/>
<sequence>MVAAVQVQTYTVEEFLNLDLPEGQEYELVNGIIVPMAEPSGEHENLRSELLVELRIESKRRQLGLLLHPKPVLQLSPKYTRKPDLIAINRDSWNRQTQQQAVLKEPPSVAIEIVSTNWEEDYRNKPLWYAAFGVSELWIIDPLFTVCRYPDRKNPKIEAPTISIGQLVTSPSILVEREYQFQSFTGNQRIQSQFFPDLNLTVEQIIAFGTGI</sequence>
<evidence type="ECO:0000259" key="1">
    <source>
        <dbReference type="Pfam" id="PF05685"/>
    </source>
</evidence>
<evidence type="ECO:0000313" key="3">
    <source>
        <dbReference type="Proteomes" id="UP000185860"/>
    </source>
</evidence>
<dbReference type="InterPro" id="IPR011335">
    <property type="entry name" value="Restrct_endonuc-II-like"/>
</dbReference>
<comment type="caution">
    <text evidence="2">The sequence shown here is derived from an EMBL/GenBank/DDBJ whole genome shotgun (WGS) entry which is preliminary data.</text>
</comment>
<dbReference type="Pfam" id="PF05685">
    <property type="entry name" value="Uma2"/>
    <property type="match status" value="1"/>
</dbReference>
<dbReference type="PANTHER" id="PTHR34107:SF2">
    <property type="entry name" value="SLL0888 PROTEIN"/>
    <property type="match status" value="1"/>
</dbReference>
<dbReference type="AlphaFoldDB" id="A0A1U7IHF9"/>
<protein>
    <recommendedName>
        <fullName evidence="1">Putative restriction endonuclease domain-containing protein</fullName>
    </recommendedName>
</protein>
<accession>A0A1U7IHF9</accession>
<dbReference type="PANTHER" id="PTHR34107">
    <property type="entry name" value="SLL0198 PROTEIN-RELATED"/>
    <property type="match status" value="1"/>
</dbReference>
<evidence type="ECO:0000313" key="2">
    <source>
        <dbReference type="EMBL" id="OKH36572.1"/>
    </source>
</evidence>
<dbReference type="EMBL" id="MRCE01000015">
    <property type="protein sequence ID" value="OKH36572.1"/>
    <property type="molecule type" value="Genomic_DNA"/>
</dbReference>
<name>A0A1U7IHF9_9CYAN</name>
<reference evidence="2 3" key="1">
    <citation type="submission" date="2016-11" db="EMBL/GenBank/DDBJ databases">
        <title>Draft Genome Sequences of Nine Cyanobacterial Strains from Diverse Habitats.</title>
        <authorList>
            <person name="Zhu T."/>
            <person name="Hou S."/>
            <person name="Lu X."/>
            <person name="Hess W.R."/>
        </authorList>
    </citation>
    <scope>NUCLEOTIDE SEQUENCE [LARGE SCALE GENOMIC DNA]</scope>
    <source>
        <strain evidence="2 3">IAM M-71</strain>
    </source>
</reference>
<dbReference type="OrthoDB" id="428427at2"/>